<keyword evidence="7 9" id="KW-0665">Pyrimidine biosynthesis</keyword>
<dbReference type="InterPro" id="IPR005720">
    <property type="entry name" value="Dihydroorotate_DH_cat"/>
</dbReference>
<proteinExistence type="inferred from homology"/>
<dbReference type="InterPro" id="IPR050074">
    <property type="entry name" value="DHO_dehydrogenase"/>
</dbReference>
<protein>
    <recommendedName>
        <fullName evidence="9">Dihydroorotate dehydrogenase</fullName>
        <shortName evidence="9">DHOD</shortName>
        <shortName evidence="9">DHODase</shortName>
        <shortName evidence="9">DHOdehase</shortName>
        <ecNumber evidence="9">1.3.-.-</ecNumber>
    </recommendedName>
</protein>
<comment type="function">
    <text evidence="9">Catalyzes the conversion of dihydroorotate to orotate.</text>
</comment>
<evidence type="ECO:0000256" key="5">
    <source>
        <dbReference type="ARBA" id="ARBA00022630"/>
    </source>
</evidence>
<name>A0A7G9GYM2_9FUSO</name>
<dbReference type="Proteomes" id="UP000515913">
    <property type="component" value="Chromosome"/>
</dbReference>
<evidence type="ECO:0000256" key="4">
    <source>
        <dbReference type="ARBA" id="ARBA00022490"/>
    </source>
</evidence>
<keyword evidence="5 9" id="KW-0285">Flavoprotein</keyword>
<dbReference type="RefSeq" id="WP_101474774.1">
    <property type="nucleotide sequence ID" value="NZ_CP060637.1"/>
</dbReference>
<feature type="binding site" evidence="9">
    <location>
        <begin position="45"/>
        <end position="46"/>
    </location>
    <ligand>
        <name>FMN</name>
        <dbReference type="ChEBI" id="CHEBI:58210"/>
    </ligand>
</feature>
<keyword evidence="12" id="KW-1185">Reference proteome</keyword>
<organism evidence="11 12">
    <name type="scientific">Fusobacterium hominis</name>
    <dbReference type="NCBI Taxonomy" id="2764326"/>
    <lineage>
        <taxon>Bacteria</taxon>
        <taxon>Fusobacteriati</taxon>
        <taxon>Fusobacteriota</taxon>
        <taxon>Fusobacteriia</taxon>
        <taxon>Fusobacteriales</taxon>
        <taxon>Fusobacteriaceae</taxon>
        <taxon>Fusobacterium</taxon>
    </lineage>
</organism>
<dbReference type="PANTHER" id="PTHR48109:SF1">
    <property type="entry name" value="DIHYDROOROTATE DEHYDROGENASE (FUMARATE)"/>
    <property type="match status" value="1"/>
</dbReference>
<comment type="catalytic activity">
    <reaction evidence="9">
        <text>(S)-dihydroorotate + A = orotate + AH2</text>
        <dbReference type="Rhea" id="RHEA:18073"/>
        <dbReference type="ChEBI" id="CHEBI:13193"/>
        <dbReference type="ChEBI" id="CHEBI:17499"/>
        <dbReference type="ChEBI" id="CHEBI:30839"/>
        <dbReference type="ChEBI" id="CHEBI:30864"/>
    </reaction>
</comment>
<dbReference type="NCBIfam" id="TIGR01037">
    <property type="entry name" value="pyrD_sub1_fam"/>
    <property type="match status" value="1"/>
</dbReference>
<dbReference type="NCBIfam" id="NF005574">
    <property type="entry name" value="PRK07259.1"/>
    <property type="match status" value="1"/>
</dbReference>
<dbReference type="InterPro" id="IPR012135">
    <property type="entry name" value="Dihydroorotate_DH_1_2"/>
</dbReference>
<feature type="binding site" evidence="9">
    <location>
        <position position="21"/>
    </location>
    <ligand>
        <name>FMN</name>
        <dbReference type="ChEBI" id="CHEBI:58210"/>
    </ligand>
</feature>
<evidence type="ECO:0000256" key="7">
    <source>
        <dbReference type="ARBA" id="ARBA00022975"/>
    </source>
</evidence>
<dbReference type="UniPathway" id="UPA00070"/>
<dbReference type="InterPro" id="IPR024920">
    <property type="entry name" value="Dihydroorotate_DH_1"/>
</dbReference>
<sequence>MNRLKTNFLGIDFKNPIVTSSGCFGFGTEYKDYFDPNILGGIGIKGLTLEPRDGNYGVRIAETPAGMLNCVGLENPGIKYFKEHTLKMMKEEQITTNIIANINGSTIEQYVEIAKEVENIPEIAVIELNISCPNVKDGGMAFGANPEVAGKVTKAVREVTTKPLVVKLSPNVTDIAKIAKIVEENGADAVSLINTVLGMAIDIKTGKPTLGNTFGGLSGPAVKPIALRMIYQVYKAVKIPIIGMGGVASVEDVLEFIMAGSTLVSLGSAIFPNPDLPVKVIEGLEKYCIENGIENINDLIGLAHR</sequence>
<dbReference type="Pfam" id="PF01180">
    <property type="entry name" value="DHO_dh"/>
    <property type="match status" value="1"/>
</dbReference>
<dbReference type="GO" id="GO:0006207">
    <property type="term" value="P:'de novo' pyrimidine nucleobase biosynthetic process"/>
    <property type="evidence" value="ECO:0007669"/>
    <property type="project" value="TreeGrafter"/>
</dbReference>
<dbReference type="GO" id="GO:0004152">
    <property type="term" value="F:dihydroorotate dehydrogenase activity"/>
    <property type="evidence" value="ECO:0007669"/>
    <property type="project" value="UniProtKB-UniRule"/>
</dbReference>
<feature type="binding site" evidence="9">
    <location>
        <position position="167"/>
    </location>
    <ligand>
        <name>FMN</name>
        <dbReference type="ChEBI" id="CHEBI:58210"/>
    </ligand>
</feature>
<comment type="similarity">
    <text evidence="3 9">Belongs to the dihydroorotate dehydrogenase family. Type 1 subfamily.</text>
</comment>
<dbReference type="HAMAP" id="MF_00224">
    <property type="entry name" value="DHO_dh_type1"/>
    <property type="match status" value="1"/>
</dbReference>
<evidence type="ECO:0000256" key="8">
    <source>
        <dbReference type="ARBA" id="ARBA00023002"/>
    </source>
</evidence>
<feature type="binding site" evidence="9">
    <location>
        <begin position="245"/>
        <end position="246"/>
    </location>
    <ligand>
        <name>FMN</name>
        <dbReference type="ChEBI" id="CHEBI:58210"/>
    </ligand>
</feature>
<feature type="binding site" evidence="9">
    <location>
        <position position="193"/>
    </location>
    <ligand>
        <name>FMN</name>
        <dbReference type="ChEBI" id="CHEBI:58210"/>
    </ligand>
</feature>
<feature type="binding site" evidence="9">
    <location>
        <position position="101"/>
    </location>
    <ligand>
        <name>FMN</name>
        <dbReference type="ChEBI" id="CHEBI:58210"/>
    </ligand>
</feature>
<feature type="active site" description="Nucleophile" evidence="9">
    <location>
        <position position="132"/>
    </location>
</feature>
<feature type="binding site" evidence="9">
    <location>
        <position position="129"/>
    </location>
    <ligand>
        <name>substrate</name>
    </ligand>
</feature>
<dbReference type="FunFam" id="3.20.20.70:FF:000027">
    <property type="entry name" value="Dihydropyrimidine dehydrogenase [NADP(+)]"/>
    <property type="match status" value="1"/>
</dbReference>
<dbReference type="PIRSF" id="PIRSF000164">
    <property type="entry name" value="DHO_oxidase"/>
    <property type="match status" value="1"/>
</dbReference>
<dbReference type="SUPFAM" id="SSF51395">
    <property type="entry name" value="FMN-linked oxidoreductases"/>
    <property type="match status" value="1"/>
</dbReference>
<dbReference type="InterPro" id="IPR049622">
    <property type="entry name" value="Dihydroorotate_DH_I"/>
</dbReference>
<dbReference type="PANTHER" id="PTHR48109">
    <property type="entry name" value="DIHYDROOROTATE DEHYDROGENASE (QUINONE), MITOCHONDRIAL-RELATED"/>
    <property type="match status" value="1"/>
</dbReference>
<keyword evidence="8 9" id="KW-0560">Oxidoreductase</keyword>
<evidence type="ECO:0000256" key="9">
    <source>
        <dbReference type="HAMAP-Rule" id="MF_00224"/>
    </source>
</evidence>
<dbReference type="InterPro" id="IPR013785">
    <property type="entry name" value="Aldolase_TIM"/>
</dbReference>
<dbReference type="EMBL" id="CP060637">
    <property type="protein sequence ID" value="QNM15904.1"/>
    <property type="molecule type" value="Genomic_DNA"/>
</dbReference>
<gene>
    <name evidence="9" type="primary">pyrD</name>
    <name evidence="11" type="ORF">H9Q81_03460</name>
</gene>
<reference evidence="11 12" key="1">
    <citation type="submission" date="2020-08" db="EMBL/GenBank/DDBJ databases">
        <authorList>
            <person name="Liu C."/>
            <person name="Sun Q."/>
        </authorList>
    </citation>
    <scope>NUCLEOTIDE SEQUENCE [LARGE SCALE GENOMIC DNA]</scope>
    <source>
        <strain evidence="11 12">NSJ-57</strain>
    </source>
</reference>
<dbReference type="EC" id="1.3.-.-" evidence="9"/>
<comment type="cofactor">
    <cofactor evidence="9">
        <name>FMN</name>
        <dbReference type="ChEBI" id="CHEBI:58210"/>
    </cofactor>
    <text evidence="9">Binds 1 FMN per subunit.</text>
</comment>
<dbReference type="CDD" id="cd04740">
    <property type="entry name" value="DHOD_1B_like"/>
    <property type="match status" value="1"/>
</dbReference>
<accession>A0A7G9GYM2</accession>
<evidence type="ECO:0000313" key="11">
    <source>
        <dbReference type="EMBL" id="QNM15904.1"/>
    </source>
</evidence>
<feature type="binding site" evidence="9">
    <location>
        <begin position="69"/>
        <end position="73"/>
    </location>
    <ligand>
        <name>substrate</name>
    </ligand>
</feature>
<feature type="binding site" evidence="9">
    <location>
        <position position="129"/>
    </location>
    <ligand>
        <name>FMN</name>
        <dbReference type="ChEBI" id="CHEBI:58210"/>
    </ligand>
</feature>
<dbReference type="InterPro" id="IPR033888">
    <property type="entry name" value="DHOD_1B"/>
</dbReference>
<evidence type="ECO:0000256" key="2">
    <source>
        <dbReference type="ARBA" id="ARBA00004725"/>
    </source>
</evidence>
<feature type="domain" description="Dihydroorotate dehydrogenase catalytic" evidence="10">
    <location>
        <begin position="4"/>
        <end position="286"/>
    </location>
</feature>
<comment type="subcellular location">
    <subcellularLocation>
        <location evidence="1 9">Cytoplasm</location>
    </subcellularLocation>
</comment>
<evidence type="ECO:0000256" key="1">
    <source>
        <dbReference type="ARBA" id="ARBA00004496"/>
    </source>
</evidence>
<feature type="binding site" evidence="9">
    <location>
        <position position="45"/>
    </location>
    <ligand>
        <name>substrate</name>
    </ligand>
</feature>
<keyword evidence="6 9" id="KW-0288">FMN</keyword>
<evidence type="ECO:0000256" key="3">
    <source>
        <dbReference type="ARBA" id="ARBA00008008"/>
    </source>
</evidence>
<evidence type="ECO:0000256" key="6">
    <source>
        <dbReference type="ARBA" id="ARBA00022643"/>
    </source>
</evidence>
<dbReference type="GO" id="GO:0044205">
    <property type="term" value="P:'de novo' UMP biosynthetic process"/>
    <property type="evidence" value="ECO:0007669"/>
    <property type="project" value="UniProtKB-UniRule"/>
</dbReference>
<dbReference type="AlphaFoldDB" id="A0A7G9GYM2"/>
<feature type="binding site" evidence="9">
    <location>
        <begin position="194"/>
        <end position="195"/>
    </location>
    <ligand>
        <name>substrate</name>
    </ligand>
</feature>
<evidence type="ECO:0000313" key="12">
    <source>
        <dbReference type="Proteomes" id="UP000515913"/>
    </source>
</evidence>
<comment type="pathway">
    <text evidence="2 9">Pyrimidine metabolism; UMP biosynthesis via de novo pathway.</text>
</comment>
<feature type="binding site" evidence="9">
    <location>
        <begin position="267"/>
        <end position="268"/>
    </location>
    <ligand>
        <name>FMN</name>
        <dbReference type="ChEBI" id="CHEBI:58210"/>
    </ligand>
</feature>
<keyword evidence="4 9" id="KW-0963">Cytoplasm</keyword>
<evidence type="ECO:0000259" key="10">
    <source>
        <dbReference type="Pfam" id="PF01180"/>
    </source>
</evidence>
<dbReference type="GO" id="GO:0005737">
    <property type="term" value="C:cytoplasm"/>
    <property type="evidence" value="ECO:0007669"/>
    <property type="project" value="UniProtKB-SubCell"/>
</dbReference>
<dbReference type="Gene3D" id="3.20.20.70">
    <property type="entry name" value="Aldolase class I"/>
    <property type="match status" value="1"/>
</dbReference>
<dbReference type="KEGG" id="fho:H9Q81_03460"/>
<feature type="binding site" evidence="9">
    <location>
        <position position="219"/>
    </location>
    <ligand>
        <name>FMN</name>
        <dbReference type="ChEBI" id="CHEBI:58210"/>
    </ligand>
</feature>